<keyword evidence="3" id="KW-0418">Kinase</keyword>
<dbReference type="InterPro" id="IPR005467">
    <property type="entry name" value="His_kinase_dom"/>
</dbReference>
<dbReference type="InterPro" id="IPR010559">
    <property type="entry name" value="Sig_transdc_His_kin_internal"/>
</dbReference>
<name>A0ABT2C306_9BURK</name>
<comment type="caution">
    <text evidence="3">The sequence shown here is derived from an EMBL/GenBank/DDBJ whole genome shotgun (WGS) entry which is preliminary data.</text>
</comment>
<dbReference type="Pfam" id="PF06580">
    <property type="entry name" value="His_kinase"/>
    <property type="match status" value="1"/>
</dbReference>
<feature type="transmembrane region" description="Helical" evidence="1">
    <location>
        <begin position="70"/>
        <end position="88"/>
    </location>
</feature>
<feature type="transmembrane region" description="Helical" evidence="1">
    <location>
        <begin position="21"/>
        <end position="38"/>
    </location>
</feature>
<dbReference type="SUPFAM" id="SSF55874">
    <property type="entry name" value="ATPase domain of HSP90 chaperone/DNA topoisomerase II/histidine kinase"/>
    <property type="match status" value="1"/>
</dbReference>
<dbReference type="Gene3D" id="3.30.565.10">
    <property type="entry name" value="Histidine kinase-like ATPase, C-terminal domain"/>
    <property type="match status" value="1"/>
</dbReference>
<keyword evidence="1" id="KW-0812">Transmembrane</keyword>
<keyword evidence="1" id="KW-0472">Membrane</keyword>
<protein>
    <submittedName>
        <fullName evidence="3">Histidine kinase</fullName>
    </submittedName>
</protein>
<dbReference type="PROSITE" id="PS50109">
    <property type="entry name" value="HIS_KIN"/>
    <property type="match status" value="1"/>
</dbReference>
<keyword evidence="4" id="KW-1185">Reference proteome</keyword>
<evidence type="ECO:0000259" key="2">
    <source>
        <dbReference type="PROSITE" id="PS50109"/>
    </source>
</evidence>
<keyword evidence="1" id="KW-1133">Transmembrane helix</keyword>
<accession>A0ABT2C306</accession>
<evidence type="ECO:0000313" key="3">
    <source>
        <dbReference type="EMBL" id="MCS0631716.1"/>
    </source>
</evidence>
<dbReference type="GO" id="GO:0016301">
    <property type="term" value="F:kinase activity"/>
    <property type="evidence" value="ECO:0007669"/>
    <property type="project" value="UniProtKB-KW"/>
</dbReference>
<proteinExistence type="predicted"/>
<dbReference type="Pfam" id="PF02518">
    <property type="entry name" value="HATPase_c"/>
    <property type="match status" value="1"/>
</dbReference>
<dbReference type="SMART" id="SM00387">
    <property type="entry name" value="HATPase_c"/>
    <property type="match status" value="1"/>
</dbReference>
<evidence type="ECO:0000313" key="4">
    <source>
        <dbReference type="Proteomes" id="UP001165263"/>
    </source>
</evidence>
<dbReference type="PANTHER" id="PTHR34220:SF9">
    <property type="entry name" value="SIGNAL TRANSDUCTION HISTIDINE KINASE INTERNAL REGION DOMAIN-CONTAINING PROTEIN"/>
    <property type="match status" value="1"/>
</dbReference>
<dbReference type="EMBL" id="JANUHC010000007">
    <property type="protein sequence ID" value="MCS0631716.1"/>
    <property type="molecule type" value="Genomic_DNA"/>
</dbReference>
<keyword evidence="3" id="KW-0808">Transferase</keyword>
<organism evidence="3 4">
    <name type="scientific">Telluria mixta</name>
    <dbReference type="NCBI Taxonomy" id="34071"/>
    <lineage>
        <taxon>Bacteria</taxon>
        <taxon>Pseudomonadati</taxon>
        <taxon>Pseudomonadota</taxon>
        <taxon>Betaproteobacteria</taxon>
        <taxon>Burkholderiales</taxon>
        <taxon>Oxalobacteraceae</taxon>
        <taxon>Telluria group</taxon>
        <taxon>Telluria</taxon>
    </lineage>
</organism>
<feature type="transmembrane region" description="Helical" evidence="1">
    <location>
        <begin position="44"/>
        <end position="63"/>
    </location>
</feature>
<dbReference type="PANTHER" id="PTHR34220">
    <property type="entry name" value="SENSOR HISTIDINE KINASE YPDA"/>
    <property type="match status" value="1"/>
</dbReference>
<sequence length="343" mass="36754">MTDDDCARAIRRLYGCSWRQGLLSLLCLALVAGGTLLLQRHALFALFVAIVVPGFVACASLLLTARRLGWTGATVLLLFATGAAAWAVLPAYQGVLAAWDVHALPDQQLLACVLGVNVTVLGLPLWFARTRAHAQQLADLRNAALAAELKALQAQVEPHFLYNTLANTRYLARHQPPRAVEMLEHLIAYLHSALPDMRSQASTLGREFELAGHYLALMAIRFGERLQYRLDCPPALAAVSMPPLLLMTLVENAVRHGLEPKPGTVRIAVTAVRDGDVLTIVVADDGAGIGEATLGSGVGLRNLRQRLQALYGMRAGFVLRRGDGGLTEAVLTLPAAASVELAA</sequence>
<evidence type="ECO:0000256" key="1">
    <source>
        <dbReference type="SAM" id="Phobius"/>
    </source>
</evidence>
<reference evidence="3" key="1">
    <citation type="submission" date="2022-08" db="EMBL/GenBank/DDBJ databases">
        <title>Reclassification of Massilia species as members of the genera Telluria, Duganella, Pseudoduganella, Mokoshia gen. nov. and Zemynaea gen. nov. using orthogonal and non-orthogonal genome-based approaches.</title>
        <authorList>
            <person name="Bowman J.P."/>
        </authorList>
    </citation>
    <scope>NUCLEOTIDE SEQUENCE</scope>
    <source>
        <strain evidence="3">LMG 11547</strain>
    </source>
</reference>
<dbReference type="Proteomes" id="UP001165263">
    <property type="component" value="Unassembled WGS sequence"/>
</dbReference>
<dbReference type="InterPro" id="IPR036890">
    <property type="entry name" value="HATPase_C_sf"/>
</dbReference>
<feature type="transmembrane region" description="Helical" evidence="1">
    <location>
        <begin position="108"/>
        <end position="127"/>
    </location>
</feature>
<dbReference type="RefSeq" id="WP_259450761.1">
    <property type="nucleotide sequence ID" value="NZ_CP119520.1"/>
</dbReference>
<dbReference type="InterPro" id="IPR003594">
    <property type="entry name" value="HATPase_dom"/>
</dbReference>
<feature type="domain" description="Histidine kinase" evidence="2">
    <location>
        <begin position="245"/>
        <end position="337"/>
    </location>
</feature>
<gene>
    <name evidence="3" type="ORF">NX786_20525</name>
</gene>
<dbReference type="InterPro" id="IPR050640">
    <property type="entry name" value="Bact_2-comp_sensor_kinase"/>
</dbReference>